<keyword evidence="3" id="KW-1185">Reference proteome</keyword>
<evidence type="ECO:0000313" key="2">
    <source>
        <dbReference type="EMBL" id="KAK4500578.1"/>
    </source>
</evidence>
<dbReference type="InterPro" id="IPR037401">
    <property type="entry name" value="SnoaL-like"/>
</dbReference>
<sequence>MAFNPDEAAIVSLLKRERFFRDTSQWDKCRDEFHPDARKTFINVSWFQGDADDFMKQSQRRPTVEQAIDIDHFIDPVLIQVNGNRAISDSAIFITRAFDYSGHEYELGSRLRALSRFVKVDGEWKMLSLEAIYIRDRLISTSPIAPKENIVLDEEKMAFPKEYRWTAWLMSIGGKVTPRNDLPRNGKIEEVRMMVERNERFLEDAS</sequence>
<proteinExistence type="predicted"/>
<dbReference type="InterPro" id="IPR032710">
    <property type="entry name" value="NTF2-like_dom_sf"/>
</dbReference>
<dbReference type="Proteomes" id="UP001305779">
    <property type="component" value="Unassembled WGS sequence"/>
</dbReference>
<protein>
    <recommendedName>
        <fullName evidence="1">SnoaL-like domain-containing protein</fullName>
    </recommendedName>
</protein>
<organism evidence="2 3">
    <name type="scientific">Zasmidium cellare</name>
    <name type="common">Wine cellar mold</name>
    <name type="synonym">Racodium cellare</name>
    <dbReference type="NCBI Taxonomy" id="395010"/>
    <lineage>
        <taxon>Eukaryota</taxon>
        <taxon>Fungi</taxon>
        <taxon>Dikarya</taxon>
        <taxon>Ascomycota</taxon>
        <taxon>Pezizomycotina</taxon>
        <taxon>Dothideomycetes</taxon>
        <taxon>Dothideomycetidae</taxon>
        <taxon>Mycosphaerellales</taxon>
        <taxon>Mycosphaerellaceae</taxon>
        <taxon>Zasmidium</taxon>
    </lineage>
</organism>
<feature type="domain" description="SnoaL-like" evidence="1">
    <location>
        <begin position="6"/>
        <end position="128"/>
    </location>
</feature>
<accession>A0ABR0EHH3</accession>
<name>A0ABR0EHH3_ZASCE</name>
<dbReference type="SUPFAM" id="SSF54427">
    <property type="entry name" value="NTF2-like"/>
    <property type="match status" value="1"/>
</dbReference>
<gene>
    <name evidence="2" type="ORF">PRZ48_008767</name>
</gene>
<dbReference type="Gene3D" id="3.10.450.50">
    <property type="match status" value="1"/>
</dbReference>
<evidence type="ECO:0000313" key="3">
    <source>
        <dbReference type="Proteomes" id="UP001305779"/>
    </source>
</evidence>
<dbReference type="EMBL" id="JAXOVC010000006">
    <property type="protein sequence ID" value="KAK4500578.1"/>
    <property type="molecule type" value="Genomic_DNA"/>
</dbReference>
<dbReference type="Pfam" id="PF13577">
    <property type="entry name" value="SnoaL_4"/>
    <property type="match status" value="1"/>
</dbReference>
<evidence type="ECO:0000259" key="1">
    <source>
        <dbReference type="Pfam" id="PF13577"/>
    </source>
</evidence>
<reference evidence="2 3" key="1">
    <citation type="journal article" date="2023" name="G3 (Bethesda)">
        <title>A chromosome-level genome assembly of Zasmidium syzygii isolated from banana leaves.</title>
        <authorList>
            <person name="van Westerhoven A.C."/>
            <person name="Mehrabi R."/>
            <person name="Talebi R."/>
            <person name="Steentjes M.B.F."/>
            <person name="Corcolon B."/>
            <person name="Chong P.A."/>
            <person name="Kema G.H.J."/>
            <person name="Seidl M.F."/>
        </authorList>
    </citation>
    <scope>NUCLEOTIDE SEQUENCE [LARGE SCALE GENOMIC DNA]</scope>
    <source>
        <strain evidence="2 3">P124</strain>
    </source>
</reference>
<comment type="caution">
    <text evidence="2">The sequence shown here is derived from an EMBL/GenBank/DDBJ whole genome shotgun (WGS) entry which is preliminary data.</text>
</comment>